<evidence type="ECO:0000313" key="2">
    <source>
        <dbReference type="EMBL" id="WLR98731.1"/>
    </source>
</evidence>
<evidence type="ECO:0000313" key="3">
    <source>
        <dbReference type="Proteomes" id="UP001234585"/>
    </source>
</evidence>
<proteinExistence type="predicted"/>
<gene>
    <name evidence="2" type="ORF">Q9313_06835</name>
</gene>
<evidence type="ECO:0000259" key="1">
    <source>
        <dbReference type="Pfam" id="PF21834"/>
    </source>
</evidence>
<name>A0AA50H946_9HYPH</name>
<dbReference type="RefSeq" id="WP_160872837.1">
    <property type="nucleotide sequence ID" value="NZ_CP132302.1"/>
</dbReference>
<protein>
    <recommendedName>
        <fullName evidence="1">DUF6894 domain-containing protein</fullName>
    </recommendedName>
</protein>
<dbReference type="AlphaFoldDB" id="A0AA50H946"/>
<dbReference type="Proteomes" id="UP001234585">
    <property type="component" value="Chromosome"/>
</dbReference>
<sequence>MPKFFFHIRTAFNFQPGEEGLEFGSSALARLGAIAAIREALSPAMSRGHTIDGRWFEIADEAGATVEVVSFNEAIRSA</sequence>
<reference evidence="2 3" key="1">
    <citation type="submission" date="2023-08" db="EMBL/GenBank/DDBJ databases">
        <title>Pathogen: clinical or host-associated sample.</title>
        <authorList>
            <person name="Hergert J."/>
            <person name="Casey R."/>
            <person name="Wagner J."/>
            <person name="Young E.L."/>
            <person name="Oakeson K.F."/>
        </authorList>
    </citation>
    <scope>NUCLEOTIDE SEQUENCE [LARGE SCALE GENOMIC DNA]</scope>
    <source>
        <strain evidence="2 3">1760953</strain>
    </source>
</reference>
<dbReference type="Pfam" id="PF21834">
    <property type="entry name" value="DUF6894"/>
    <property type="match status" value="1"/>
</dbReference>
<dbReference type="InterPro" id="IPR054189">
    <property type="entry name" value="DUF6894"/>
</dbReference>
<accession>A0AA50H946</accession>
<organism evidence="2 3">
    <name type="scientific">Shinella sumterensis</name>
    <dbReference type="NCBI Taxonomy" id="1967501"/>
    <lineage>
        <taxon>Bacteria</taxon>
        <taxon>Pseudomonadati</taxon>
        <taxon>Pseudomonadota</taxon>
        <taxon>Alphaproteobacteria</taxon>
        <taxon>Hyphomicrobiales</taxon>
        <taxon>Rhizobiaceae</taxon>
        <taxon>Shinella</taxon>
    </lineage>
</organism>
<dbReference type="EMBL" id="CP132302">
    <property type="protein sequence ID" value="WLR98731.1"/>
    <property type="molecule type" value="Genomic_DNA"/>
</dbReference>
<feature type="domain" description="DUF6894" evidence="1">
    <location>
        <begin position="4"/>
        <end position="71"/>
    </location>
</feature>
<keyword evidence="3" id="KW-1185">Reference proteome</keyword>